<feature type="region of interest" description="Disordered" evidence="5">
    <location>
        <begin position="1"/>
        <end position="223"/>
    </location>
</feature>
<evidence type="ECO:0000313" key="7">
    <source>
        <dbReference type="EMBL" id="EPX73815.1"/>
    </source>
</evidence>
<feature type="compositionally biased region" description="Basic residues" evidence="5">
    <location>
        <begin position="200"/>
        <end position="211"/>
    </location>
</feature>
<dbReference type="OrthoDB" id="5411533at2759"/>
<dbReference type="GeneID" id="25032007"/>
<feature type="region of interest" description="Disordered" evidence="5">
    <location>
        <begin position="424"/>
        <end position="464"/>
    </location>
</feature>
<dbReference type="RefSeq" id="XP_013016977.1">
    <property type="nucleotide sequence ID" value="XM_013161523.1"/>
</dbReference>
<dbReference type="GO" id="GO:0006397">
    <property type="term" value="P:mRNA processing"/>
    <property type="evidence" value="ECO:0007669"/>
    <property type="project" value="InterPro"/>
</dbReference>
<dbReference type="PROSITE" id="PS50102">
    <property type="entry name" value="RRM"/>
    <property type="match status" value="3"/>
</dbReference>
<keyword evidence="3 4" id="KW-0694">RNA-binding</keyword>
<dbReference type="InterPro" id="IPR000504">
    <property type="entry name" value="RRM_dom"/>
</dbReference>
<dbReference type="OMA" id="GRDNDKG"/>
<dbReference type="InterPro" id="IPR035979">
    <property type="entry name" value="RBD_domain_sf"/>
</dbReference>
<name>S9R672_SCHOY</name>
<feature type="compositionally biased region" description="Polar residues" evidence="5">
    <location>
        <begin position="435"/>
        <end position="445"/>
    </location>
</feature>
<sequence length="591" mass="68023">MYLDAEALAEAPFRKQENSSESTNSQQQPVSSVSSNVQESHPATSAPNPPNREPNGVLSTSVSSSHKTYRDHGNDGRLTPPPVSMGYRYSESRSRPAHSSDEREVERPRRSTHRTSSPVSRRGSSYSRSPSPGTTRRYRSPDGVRDRSPRSRRRYSRSDRSYRRYEESSQSPPRYSSRRNRYREEHRPRRRDDDDEHERRSRRRDRSRGRTRARDPSPINDDDLDRRTVFVSQLANRLTTRELYDFFENAGPVRDAQIVRDKVSGRSKGVAYVEFRDEDSVQHALSLSGKRLLGIPVIVQLTEAEKNRKAREAAETTRAANAEIPFHRLCIANIHFNLSDEDVKAIFEPFGEIELVRLQRDDQNRSKGFGYIQYRDPKCARNALEKMNGFDLAGRNMRVCLGNDKFTTETTSSMLRRFDDMMNRTEHSHSRQGRGRQTSFSTSRALSPEAEPLSPSDEEGRTISRDELMKKLARTDDTTPVPMTEVQPDPSRYRSVILKNMFDPKEETSATWVEELEQDVREECENKYGRVMHITVVPTDAGEIFVKFKTPEECEKAVLGLHQRWFGGRNIIASKISEADYNVRFPDAKHV</sequence>
<dbReference type="Gene3D" id="3.30.70.330">
    <property type="match status" value="3"/>
</dbReference>
<dbReference type="InterPro" id="IPR006509">
    <property type="entry name" value="RBM39_SF"/>
</dbReference>
<dbReference type="eggNOG" id="KOG0147">
    <property type="taxonomic scope" value="Eukaryota"/>
</dbReference>
<dbReference type="InterPro" id="IPR012677">
    <property type="entry name" value="Nucleotide-bd_a/b_plait_sf"/>
</dbReference>
<dbReference type="VEuPathDB" id="FungiDB:SOCG_03033"/>
<dbReference type="EMBL" id="KE503206">
    <property type="protein sequence ID" value="EPX73815.1"/>
    <property type="molecule type" value="Genomic_DNA"/>
</dbReference>
<dbReference type="CDD" id="cd12283">
    <property type="entry name" value="RRM1_RBM39_like"/>
    <property type="match status" value="1"/>
</dbReference>
<feature type="domain" description="RRM" evidence="6">
    <location>
        <begin position="327"/>
        <end position="404"/>
    </location>
</feature>
<dbReference type="CDD" id="cd12284">
    <property type="entry name" value="RRM2_RBM23_RBM39"/>
    <property type="match status" value="1"/>
</dbReference>
<dbReference type="InterPro" id="IPR029123">
    <property type="entry name" value="RBM39_linker"/>
</dbReference>
<evidence type="ECO:0000313" key="8">
    <source>
        <dbReference type="Proteomes" id="UP000016088"/>
    </source>
</evidence>
<feature type="compositionally biased region" description="Basic and acidic residues" evidence="5">
    <location>
        <begin position="90"/>
        <end position="109"/>
    </location>
</feature>
<feature type="compositionally biased region" description="Basic and acidic residues" evidence="5">
    <location>
        <begin position="182"/>
        <end position="192"/>
    </location>
</feature>
<feature type="domain" description="RRM" evidence="6">
    <location>
        <begin position="227"/>
        <end position="304"/>
    </location>
</feature>
<feature type="compositionally biased region" description="Low complexity" evidence="5">
    <location>
        <begin position="114"/>
        <end position="135"/>
    </location>
</feature>
<feature type="domain" description="RRM" evidence="6">
    <location>
        <begin position="494"/>
        <end position="578"/>
    </location>
</feature>
<dbReference type="GO" id="GO:0003723">
    <property type="term" value="F:RNA binding"/>
    <property type="evidence" value="ECO:0007669"/>
    <property type="project" value="UniProtKB-UniRule"/>
</dbReference>
<dbReference type="SUPFAM" id="SSF54928">
    <property type="entry name" value="RNA-binding domain, RBD"/>
    <property type="match status" value="2"/>
</dbReference>
<feature type="compositionally biased region" description="Basic and acidic residues" evidence="5">
    <location>
        <begin position="139"/>
        <end position="149"/>
    </location>
</feature>
<dbReference type="SMART" id="SM00360">
    <property type="entry name" value="RRM"/>
    <property type="match status" value="3"/>
</dbReference>
<dbReference type="AlphaFoldDB" id="S9R672"/>
<reference evidence="7 8" key="1">
    <citation type="journal article" date="2011" name="Science">
        <title>Comparative functional genomics of the fission yeasts.</title>
        <authorList>
            <person name="Rhind N."/>
            <person name="Chen Z."/>
            <person name="Yassour M."/>
            <person name="Thompson D.A."/>
            <person name="Haas B.J."/>
            <person name="Habib N."/>
            <person name="Wapinski I."/>
            <person name="Roy S."/>
            <person name="Lin M.F."/>
            <person name="Heiman D.I."/>
            <person name="Young S.K."/>
            <person name="Furuya K."/>
            <person name="Guo Y."/>
            <person name="Pidoux A."/>
            <person name="Chen H.M."/>
            <person name="Robbertse B."/>
            <person name="Goldberg J.M."/>
            <person name="Aoki K."/>
            <person name="Bayne E.H."/>
            <person name="Berlin A.M."/>
            <person name="Desjardins C.A."/>
            <person name="Dobbs E."/>
            <person name="Dukaj L."/>
            <person name="Fan L."/>
            <person name="FitzGerald M.G."/>
            <person name="French C."/>
            <person name="Gujja S."/>
            <person name="Hansen K."/>
            <person name="Keifenheim D."/>
            <person name="Levin J.Z."/>
            <person name="Mosher R.A."/>
            <person name="Mueller C.A."/>
            <person name="Pfiffner J."/>
            <person name="Priest M."/>
            <person name="Russ C."/>
            <person name="Smialowska A."/>
            <person name="Swoboda P."/>
            <person name="Sykes S.M."/>
            <person name="Vaughn M."/>
            <person name="Vengrova S."/>
            <person name="Yoder R."/>
            <person name="Zeng Q."/>
            <person name="Allshire R."/>
            <person name="Baulcombe D."/>
            <person name="Birren B.W."/>
            <person name="Brown W."/>
            <person name="Ekwall K."/>
            <person name="Kellis M."/>
            <person name="Leatherwood J."/>
            <person name="Levin H."/>
            <person name="Margalit H."/>
            <person name="Martienssen R."/>
            <person name="Nieduszynski C.A."/>
            <person name="Spatafora J.W."/>
            <person name="Friedman N."/>
            <person name="Dalgaard J.Z."/>
            <person name="Baumann P."/>
            <person name="Niki H."/>
            <person name="Regev A."/>
            <person name="Nusbaum C."/>
        </authorList>
    </citation>
    <scope>NUCLEOTIDE SEQUENCE [LARGE SCALE GENOMIC DNA]</scope>
    <source>
        <strain evidence="8">yFS286</strain>
    </source>
</reference>
<feature type="compositionally biased region" description="Polar residues" evidence="5">
    <location>
        <begin position="57"/>
        <end position="66"/>
    </location>
</feature>
<dbReference type="GO" id="GO:1990446">
    <property type="term" value="F:U1 snRNP binding"/>
    <property type="evidence" value="ECO:0007669"/>
    <property type="project" value="EnsemblFungi"/>
</dbReference>
<dbReference type="Pfam" id="PF00076">
    <property type="entry name" value="RRM_1"/>
    <property type="match status" value="3"/>
</dbReference>
<keyword evidence="1" id="KW-0597">Phosphoprotein</keyword>
<dbReference type="Pfam" id="PF15519">
    <property type="entry name" value="RBM39linker"/>
    <property type="match status" value="1"/>
</dbReference>
<dbReference type="InterPro" id="IPR003954">
    <property type="entry name" value="RRM_euk-type"/>
</dbReference>
<evidence type="ECO:0000259" key="6">
    <source>
        <dbReference type="PROSITE" id="PS50102"/>
    </source>
</evidence>
<dbReference type="HOGENOM" id="CLU_020551_4_1_1"/>
<feature type="compositionally biased region" description="Low complexity" evidence="5">
    <location>
        <begin position="19"/>
        <end position="40"/>
    </location>
</feature>
<dbReference type="PANTHER" id="PTHR48036">
    <property type="entry name" value="SPLICING FACTOR (PAD-1), PUTATIVE (AFU_ORTHOLOGUE AFUA_1G15810)-RELATED"/>
    <property type="match status" value="1"/>
</dbReference>
<accession>S9R672</accession>
<gene>
    <name evidence="7" type="ORF">SOCG_03033</name>
</gene>
<feature type="compositionally biased region" description="Basic and acidic residues" evidence="5">
    <location>
        <begin position="156"/>
        <end position="167"/>
    </location>
</feature>
<organism evidence="7 8">
    <name type="scientific">Schizosaccharomyces octosporus (strain yFS286)</name>
    <name type="common">Fission yeast</name>
    <name type="synonym">Octosporomyces octosporus</name>
    <dbReference type="NCBI Taxonomy" id="483514"/>
    <lineage>
        <taxon>Eukaryota</taxon>
        <taxon>Fungi</taxon>
        <taxon>Dikarya</taxon>
        <taxon>Ascomycota</taxon>
        <taxon>Taphrinomycotina</taxon>
        <taxon>Schizosaccharomycetes</taxon>
        <taxon>Schizosaccharomycetales</taxon>
        <taxon>Schizosaccharomycetaceae</taxon>
        <taxon>Schizosaccharomyces</taxon>
    </lineage>
</organism>
<keyword evidence="2" id="KW-0677">Repeat</keyword>
<dbReference type="NCBIfam" id="TIGR01622">
    <property type="entry name" value="SF-CC1"/>
    <property type="match status" value="1"/>
</dbReference>
<evidence type="ECO:0000256" key="4">
    <source>
        <dbReference type="PROSITE-ProRule" id="PRU00176"/>
    </source>
</evidence>
<dbReference type="Proteomes" id="UP000016088">
    <property type="component" value="Unassembled WGS sequence"/>
</dbReference>
<dbReference type="GO" id="GO:0005681">
    <property type="term" value="C:spliceosomal complex"/>
    <property type="evidence" value="ECO:0007669"/>
    <property type="project" value="EnsemblFungi"/>
</dbReference>
<evidence type="ECO:0000256" key="1">
    <source>
        <dbReference type="ARBA" id="ARBA00022553"/>
    </source>
</evidence>
<evidence type="ECO:0000256" key="2">
    <source>
        <dbReference type="ARBA" id="ARBA00022737"/>
    </source>
</evidence>
<evidence type="ECO:0000256" key="3">
    <source>
        <dbReference type="ARBA" id="ARBA00022884"/>
    </source>
</evidence>
<dbReference type="SMART" id="SM00361">
    <property type="entry name" value="RRM_1"/>
    <property type="match status" value="1"/>
</dbReference>
<keyword evidence="8" id="KW-1185">Reference proteome</keyword>
<proteinExistence type="predicted"/>
<dbReference type="CDD" id="cd12285">
    <property type="entry name" value="RRM3_RBM39_like"/>
    <property type="match status" value="1"/>
</dbReference>
<evidence type="ECO:0000256" key="5">
    <source>
        <dbReference type="SAM" id="MobiDB-lite"/>
    </source>
</evidence>
<protein>
    <submittedName>
        <fullName evidence="7">RNA-binding protein Rsd1</fullName>
    </submittedName>
</protein>